<feature type="domain" description="Peptidase S9 prolyl oligopeptidase catalytic" evidence="10">
    <location>
        <begin position="606"/>
        <end position="819"/>
    </location>
</feature>
<evidence type="ECO:0000256" key="2">
    <source>
        <dbReference type="ARBA" id="ARBA00005228"/>
    </source>
</evidence>
<feature type="signal peptide" evidence="9">
    <location>
        <begin position="1"/>
        <end position="22"/>
    </location>
</feature>
<comment type="similarity">
    <text evidence="2 7">Belongs to the peptidase S9A family.</text>
</comment>
<dbReference type="AlphaFoldDB" id="A0A0L0UTL7"/>
<evidence type="ECO:0000259" key="10">
    <source>
        <dbReference type="Pfam" id="PF00326"/>
    </source>
</evidence>
<dbReference type="InterPro" id="IPR001375">
    <property type="entry name" value="Peptidase_S9_cat"/>
</dbReference>
<protein>
    <recommendedName>
        <fullName evidence="7">Prolyl endopeptidase</fullName>
        <ecNumber evidence="7">3.4.21.-</ecNumber>
    </recommendedName>
</protein>
<feature type="region of interest" description="Disordered" evidence="8">
    <location>
        <begin position="255"/>
        <end position="278"/>
    </location>
</feature>
<dbReference type="SUPFAM" id="SSF53474">
    <property type="entry name" value="alpha/beta-Hydrolases"/>
    <property type="match status" value="1"/>
</dbReference>
<evidence type="ECO:0000256" key="9">
    <source>
        <dbReference type="SAM" id="SignalP"/>
    </source>
</evidence>
<keyword evidence="9" id="KW-0732">Signal</keyword>
<dbReference type="InterPro" id="IPR002470">
    <property type="entry name" value="Peptidase_S9A"/>
</dbReference>
<dbReference type="PROSITE" id="PS00708">
    <property type="entry name" value="PRO_ENDOPEP_SER"/>
    <property type="match status" value="1"/>
</dbReference>
<dbReference type="Proteomes" id="UP000054564">
    <property type="component" value="Unassembled WGS sequence"/>
</dbReference>
<evidence type="ECO:0000313" key="13">
    <source>
        <dbReference type="Proteomes" id="UP000054564"/>
    </source>
</evidence>
<dbReference type="STRING" id="1165861.A0A0L0UTL7"/>
<keyword evidence="13" id="KW-1185">Reference proteome</keyword>
<dbReference type="Pfam" id="PF00326">
    <property type="entry name" value="Peptidase_S9"/>
    <property type="match status" value="1"/>
</dbReference>
<feature type="chain" id="PRO_5005549029" description="Prolyl endopeptidase" evidence="9">
    <location>
        <begin position="23"/>
        <end position="837"/>
    </location>
</feature>
<evidence type="ECO:0000256" key="8">
    <source>
        <dbReference type="SAM" id="MobiDB-lite"/>
    </source>
</evidence>
<evidence type="ECO:0000313" key="12">
    <source>
        <dbReference type="EMBL" id="KNE90064.1"/>
    </source>
</evidence>
<dbReference type="Gene3D" id="2.130.10.120">
    <property type="entry name" value="Prolyl oligopeptidase, N-terminal domain"/>
    <property type="match status" value="1"/>
</dbReference>
<dbReference type="PANTHER" id="PTHR42881">
    <property type="entry name" value="PROLYL ENDOPEPTIDASE"/>
    <property type="match status" value="1"/>
</dbReference>
<dbReference type="FunFam" id="3.40.50.1820:FF:000005">
    <property type="entry name" value="Prolyl endopeptidase"/>
    <property type="match status" value="1"/>
</dbReference>
<dbReference type="GO" id="GO:0005829">
    <property type="term" value="C:cytosol"/>
    <property type="evidence" value="ECO:0007669"/>
    <property type="project" value="TreeGrafter"/>
</dbReference>
<name>A0A0L0UTL7_9BASI</name>
<accession>A0A0L0UTL7</accession>
<dbReference type="Gene3D" id="3.40.50.1820">
    <property type="entry name" value="alpha/beta hydrolase"/>
    <property type="match status" value="1"/>
</dbReference>
<dbReference type="InterPro" id="IPR023302">
    <property type="entry name" value="Pept_S9A_N"/>
</dbReference>
<dbReference type="GO" id="GO:0006508">
    <property type="term" value="P:proteolysis"/>
    <property type="evidence" value="ECO:0007669"/>
    <property type="project" value="UniProtKB-KW"/>
</dbReference>
<dbReference type="InterPro" id="IPR029058">
    <property type="entry name" value="AB_hydrolase_fold"/>
</dbReference>
<dbReference type="GO" id="GO:0004252">
    <property type="term" value="F:serine-type endopeptidase activity"/>
    <property type="evidence" value="ECO:0007669"/>
    <property type="project" value="UniProtKB-UniRule"/>
</dbReference>
<keyword evidence="5 7" id="KW-0378">Hydrolase</keyword>
<evidence type="ECO:0000256" key="1">
    <source>
        <dbReference type="ARBA" id="ARBA00001070"/>
    </source>
</evidence>
<comment type="catalytic activity">
    <reaction evidence="1">
        <text>Hydrolysis of Pro-|-Xaa &gt;&gt; Ala-|-Xaa in oligopeptides.</text>
        <dbReference type="EC" id="3.4.21.26"/>
    </reaction>
</comment>
<sequence length="837" mass="93930">MAHLKALSLALALLSIPRHLYCTPVTFAVGEQEESEARSAIAGLLHDTHHDHQEIHEIAPSSSPTSSGADQLNPTDNWRSQPAPYPNARRDPNLSDVFQSKENGEVNVPDPYGWLHEHPKNSEEVQKFITSQQDLTKDYINKYPYKDQLHAAVTKIWDYPDFQNPSLEKDGYYYFYFNSGLQAQDILYRTKKGEENEAWDTLSAKEPGGELFLDPHLLSADGTAMISFYAFSESATYFSYGVSHSGSDSNTIYVRRTDSPHPQTAEDGGKKGEDPGRMSDVVQHVKFGTSRWLKDSGFFYTRFPAKSKVGESGGSQREVEEEAGTDSNANHNHMLYFHKLGDPQSKDTLILEDPENPTHMWGASVINNAKYLLVSTYKGSNHFNRVWIADLTSQPLSSEMNWHKIVNDFDGKYSLVTTDDSLLYFETNKDATNQKVVTFDLKNPEKGFQDLIPEDPLAFLADAHPINKDLAVLTYSRDVKDQLYLHDLKSGKRIKQIAENLVGTVSSIRGTRQSNELLFQMNSFESPPTTYRYSFDRPEGQELSVFRKMPVNGIDSGDLVSKQVFYESKDGTRVPMFIIHHKDYKQDGTAPGLQYGYGGFASSMEPHFSITYATFITRYGGVVAVPNIRGGEEYGKDWHLNGSLAKKQNVFDDFQYATKYLVAHKYVAEDKVTIMGGSNGGLLVAACVNQAPGLYGAAVSEFGVLDMLRFHKFTIGHAWITEFGNPEDPEAFDYLMKYSPLHNINPNAKYPAFMLETADHDDRVVPMHSFKHLAALQHALPDNPQPFLLRLEHNAGHGSGRTVEQLIQSIVDELSFVALSLGLKWKPQESPKPVING</sequence>
<dbReference type="GO" id="GO:0070012">
    <property type="term" value="F:oligopeptidase activity"/>
    <property type="evidence" value="ECO:0007669"/>
    <property type="project" value="TreeGrafter"/>
</dbReference>
<dbReference type="PRINTS" id="PR00862">
    <property type="entry name" value="PROLIGOPTASE"/>
</dbReference>
<dbReference type="Pfam" id="PF02897">
    <property type="entry name" value="Peptidase_S9_N"/>
    <property type="match status" value="1"/>
</dbReference>
<proteinExistence type="inferred from homology"/>
<dbReference type="InterPro" id="IPR002471">
    <property type="entry name" value="Pept_S9_AS"/>
</dbReference>
<keyword evidence="4 7" id="KW-0645">Protease</keyword>
<evidence type="ECO:0000256" key="4">
    <source>
        <dbReference type="ARBA" id="ARBA00022670"/>
    </source>
</evidence>
<dbReference type="InterPro" id="IPR051167">
    <property type="entry name" value="Prolyl_oligopep/macrocyclase"/>
</dbReference>
<dbReference type="PANTHER" id="PTHR42881:SF2">
    <property type="entry name" value="PROLYL ENDOPEPTIDASE"/>
    <property type="match status" value="1"/>
</dbReference>
<dbReference type="SUPFAM" id="SSF50993">
    <property type="entry name" value="Peptidase/esterase 'gauge' domain"/>
    <property type="match status" value="1"/>
</dbReference>
<comment type="caution">
    <text evidence="12">The sequence shown here is derived from an EMBL/GenBank/DDBJ whole genome shotgun (WGS) entry which is preliminary data.</text>
</comment>
<evidence type="ECO:0000256" key="5">
    <source>
        <dbReference type="ARBA" id="ARBA00022801"/>
    </source>
</evidence>
<organism evidence="12 13">
    <name type="scientific">Puccinia striiformis f. sp. tritici PST-78</name>
    <dbReference type="NCBI Taxonomy" id="1165861"/>
    <lineage>
        <taxon>Eukaryota</taxon>
        <taxon>Fungi</taxon>
        <taxon>Dikarya</taxon>
        <taxon>Basidiomycota</taxon>
        <taxon>Pucciniomycotina</taxon>
        <taxon>Pucciniomycetes</taxon>
        <taxon>Pucciniales</taxon>
        <taxon>Pucciniaceae</taxon>
        <taxon>Puccinia</taxon>
    </lineage>
</organism>
<reference evidence="13" key="1">
    <citation type="submission" date="2014-03" db="EMBL/GenBank/DDBJ databases">
        <title>The Genome Sequence of Puccinia striiformis f. sp. tritici PST-78.</title>
        <authorList>
            <consortium name="The Broad Institute Genome Sequencing Platform"/>
            <person name="Cuomo C."/>
            <person name="Hulbert S."/>
            <person name="Chen X."/>
            <person name="Walker B."/>
            <person name="Young S.K."/>
            <person name="Zeng Q."/>
            <person name="Gargeya S."/>
            <person name="Fitzgerald M."/>
            <person name="Haas B."/>
            <person name="Abouelleil A."/>
            <person name="Alvarado L."/>
            <person name="Arachchi H.M."/>
            <person name="Berlin A.M."/>
            <person name="Chapman S.B."/>
            <person name="Goldberg J."/>
            <person name="Griggs A."/>
            <person name="Gujja S."/>
            <person name="Hansen M."/>
            <person name="Howarth C."/>
            <person name="Imamovic A."/>
            <person name="Larimer J."/>
            <person name="McCowan C."/>
            <person name="Montmayeur A."/>
            <person name="Murphy C."/>
            <person name="Neiman D."/>
            <person name="Pearson M."/>
            <person name="Priest M."/>
            <person name="Roberts A."/>
            <person name="Saif S."/>
            <person name="Shea T."/>
            <person name="Sisk P."/>
            <person name="Sykes S."/>
            <person name="Wortman J."/>
            <person name="Nusbaum C."/>
            <person name="Birren B."/>
        </authorList>
    </citation>
    <scope>NUCLEOTIDE SEQUENCE [LARGE SCALE GENOMIC DNA]</scope>
    <source>
        <strain evidence="13">race PST-78</strain>
    </source>
</reference>
<feature type="region of interest" description="Disordered" evidence="8">
    <location>
        <begin position="56"/>
        <end position="119"/>
    </location>
</feature>
<keyword evidence="6 7" id="KW-0720">Serine protease</keyword>
<dbReference type="EMBL" id="AJIL01000279">
    <property type="protein sequence ID" value="KNE90064.1"/>
    <property type="molecule type" value="Genomic_DNA"/>
</dbReference>
<evidence type="ECO:0000256" key="3">
    <source>
        <dbReference type="ARBA" id="ARBA00011245"/>
    </source>
</evidence>
<evidence type="ECO:0000256" key="6">
    <source>
        <dbReference type="ARBA" id="ARBA00022825"/>
    </source>
</evidence>
<feature type="compositionally biased region" description="Polar residues" evidence="8">
    <location>
        <begin position="60"/>
        <end position="80"/>
    </location>
</feature>
<feature type="compositionally biased region" description="Basic and acidic residues" evidence="8">
    <location>
        <begin position="267"/>
        <end position="277"/>
    </location>
</feature>
<gene>
    <name evidence="12" type="ORF">PSTG_16490</name>
</gene>
<evidence type="ECO:0000256" key="7">
    <source>
        <dbReference type="RuleBase" id="RU368024"/>
    </source>
</evidence>
<dbReference type="EC" id="3.4.21.-" evidence="7"/>
<feature type="domain" description="Peptidase S9A N-terminal" evidence="11">
    <location>
        <begin position="86"/>
        <end position="539"/>
    </location>
</feature>
<evidence type="ECO:0000259" key="11">
    <source>
        <dbReference type="Pfam" id="PF02897"/>
    </source>
</evidence>
<comment type="subunit">
    <text evidence="3">Monomer.</text>
</comment>